<evidence type="ECO:0000256" key="1">
    <source>
        <dbReference type="SAM" id="Phobius"/>
    </source>
</evidence>
<sequence length="129" mass="13768">MEITLEAVEKVMDQTGVEFKVAKEALQKTDGDVDAAIKLIQPDMKDIGEDTKAIIDRLKKKVEEGNVDRIQIKKDDEVVFSVPVNVGVVGGILGFAAAPWALIAGAAAAFGLGCKLEVVKKDGTTDEVK</sequence>
<organism evidence="3 4">
    <name type="scientific">Butyrivibrio hungatei</name>
    <dbReference type="NCBI Taxonomy" id="185008"/>
    <lineage>
        <taxon>Bacteria</taxon>
        <taxon>Bacillati</taxon>
        <taxon>Bacillota</taxon>
        <taxon>Clostridia</taxon>
        <taxon>Lachnospirales</taxon>
        <taxon>Lachnospiraceae</taxon>
        <taxon>Butyrivibrio</taxon>
    </lineage>
</organism>
<evidence type="ECO:0000313" key="4">
    <source>
        <dbReference type="Proteomes" id="UP000179284"/>
    </source>
</evidence>
<feature type="transmembrane region" description="Helical" evidence="1">
    <location>
        <begin position="88"/>
        <end position="112"/>
    </location>
</feature>
<evidence type="ECO:0000313" key="3">
    <source>
        <dbReference type="EMBL" id="AOZ95011.1"/>
    </source>
</evidence>
<keyword evidence="1" id="KW-0812">Transmembrane</keyword>
<dbReference type="RefSeq" id="WP_071174837.1">
    <property type="nucleotide sequence ID" value="NZ_CP017830.1"/>
</dbReference>
<dbReference type="InterPro" id="IPR025642">
    <property type="entry name" value="DUF4342"/>
</dbReference>
<accession>A0A1D9NXV7</accession>
<dbReference type="OrthoDB" id="129626at2"/>
<dbReference type="KEGG" id="bhu:bhn_III063"/>
<dbReference type="SUPFAM" id="SSF46934">
    <property type="entry name" value="UBA-like"/>
    <property type="match status" value="1"/>
</dbReference>
<dbReference type="Gene3D" id="1.10.8.10">
    <property type="entry name" value="DNA helicase RuvA subunit, C-terminal domain"/>
    <property type="match status" value="1"/>
</dbReference>
<keyword evidence="1" id="KW-0472">Membrane</keyword>
<name>A0A1D9NXV7_9FIRM</name>
<keyword evidence="1" id="KW-1133">Transmembrane helix</keyword>
<protein>
    <submittedName>
        <fullName evidence="3">UBA/TS-N domain-containing protein</fullName>
    </submittedName>
</protein>
<dbReference type="InterPro" id="IPR009060">
    <property type="entry name" value="UBA-like_sf"/>
</dbReference>
<feature type="domain" description="DUF4342" evidence="2">
    <location>
        <begin position="46"/>
        <end position="120"/>
    </location>
</feature>
<evidence type="ECO:0000259" key="2">
    <source>
        <dbReference type="Pfam" id="PF14242"/>
    </source>
</evidence>
<keyword evidence="4" id="KW-1185">Reference proteome</keyword>
<dbReference type="Pfam" id="PF14242">
    <property type="entry name" value="DUF4342"/>
    <property type="match status" value="1"/>
</dbReference>
<dbReference type="Proteomes" id="UP000179284">
    <property type="component" value="Chromosome II"/>
</dbReference>
<dbReference type="EMBL" id="CP017830">
    <property type="protein sequence ID" value="AOZ95011.1"/>
    <property type="molecule type" value="Genomic_DNA"/>
</dbReference>
<proteinExistence type="predicted"/>
<reference evidence="4" key="1">
    <citation type="submission" date="2016-10" db="EMBL/GenBank/DDBJ databases">
        <title>The complete genome sequence of the rumen bacterium Butyrivibrio hungatei MB2003.</title>
        <authorList>
            <person name="Palevich N."/>
            <person name="Kelly W.J."/>
            <person name="Leahy S.C."/>
            <person name="Altermann E."/>
            <person name="Rakonjac J."/>
            <person name="Attwood G.T."/>
        </authorList>
    </citation>
    <scope>NUCLEOTIDE SEQUENCE [LARGE SCALE GENOMIC DNA]</scope>
    <source>
        <strain evidence="4">MB2003</strain>
    </source>
</reference>
<gene>
    <name evidence="3" type="ORF">bhn_III063</name>
</gene>
<dbReference type="AlphaFoldDB" id="A0A1D9NXV7"/>